<proteinExistence type="predicted"/>
<dbReference type="GeneID" id="87828753"/>
<reference evidence="2" key="1">
    <citation type="journal article" date="2023" name="Mol. Phylogenet. Evol.">
        <title>Genome-scale phylogeny and comparative genomics of the fungal order Sordariales.</title>
        <authorList>
            <person name="Hensen N."/>
            <person name="Bonometti L."/>
            <person name="Westerberg I."/>
            <person name="Brannstrom I.O."/>
            <person name="Guillou S."/>
            <person name="Cros-Aarteil S."/>
            <person name="Calhoun S."/>
            <person name="Haridas S."/>
            <person name="Kuo A."/>
            <person name="Mondo S."/>
            <person name="Pangilinan J."/>
            <person name="Riley R."/>
            <person name="LaButti K."/>
            <person name="Andreopoulos B."/>
            <person name="Lipzen A."/>
            <person name="Chen C."/>
            <person name="Yan M."/>
            <person name="Daum C."/>
            <person name="Ng V."/>
            <person name="Clum A."/>
            <person name="Steindorff A."/>
            <person name="Ohm R.A."/>
            <person name="Martin F."/>
            <person name="Silar P."/>
            <person name="Natvig D.O."/>
            <person name="Lalanne C."/>
            <person name="Gautier V."/>
            <person name="Ament-Velasquez S.L."/>
            <person name="Kruys A."/>
            <person name="Hutchinson M.I."/>
            <person name="Powell A.J."/>
            <person name="Barry K."/>
            <person name="Miller A.N."/>
            <person name="Grigoriev I.V."/>
            <person name="Debuchy R."/>
            <person name="Gladieux P."/>
            <person name="Hiltunen Thoren M."/>
            <person name="Johannesson H."/>
        </authorList>
    </citation>
    <scope>NUCLEOTIDE SEQUENCE</scope>
    <source>
        <strain evidence="2">CBS 731.68</strain>
    </source>
</reference>
<feature type="transmembrane region" description="Helical" evidence="1">
    <location>
        <begin position="15"/>
        <end position="34"/>
    </location>
</feature>
<gene>
    <name evidence="2" type="ORF">N657DRAFT_640540</name>
</gene>
<protein>
    <submittedName>
        <fullName evidence="2">Uncharacterized protein</fullName>
    </submittedName>
</protein>
<keyword evidence="1" id="KW-0472">Membrane</keyword>
<organism evidence="2 3">
    <name type="scientific">Parathielavia appendiculata</name>
    <dbReference type="NCBI Taxonomy" id="2587402"/>
    <lineage>
        <taxon>Eukaryota</taxon>
        <taxon>Fungi</taxon>
        <taxon>Dikarya</taxon>
        <taxon>Ascomycota</taxon>
        <taxon>Pezizomycotina</taxon>
        <taxon>Sordariomycetes</taxon>
        <taxon>Sordariomycetidae</taxon>
        <taxon>Sordariales</taxon>
        <taxon>Chaetomiaceae</taxon>
        <taxon>Parathielavia</taxon>
    </lineage>
</organism>
<name>A0AAN6U5J3_9PEZI</name>
<dbReference type="RefSeq" id="XP_062650450.1">
    <property type="nucleotide sequence ID" value="XM_062791984.1"/>
</dbReference>
<feature type="transmembrane region" description="Helical" evidence="1">
    <location>
        <begin position="46"/>
        <end position="64"/>
    </location>
</feature>
<reference evidence="2" key="2">
    <citation type="submission" date="2023-05" db="EMBL/GenBank/DDBJ databases">
        <authorList>
            <consortium name="Lawrence Berkeley National Laboratory"/>
            <person name="Steindorff A."/>
            <person name="Hensen N."/>
            <person name="Bonometti L."/>
            <person name="Westerberg I."/>
            <person name="Brannstrom I.O."/>
            <person name="Guillou S."/>
            <person name="Cros-Aarteil S."/>
            <person name="Calhoun S."/>
            <person name="Haridas S."/>
            <person name="Kuo A."/>
            <person name="Mondo S."/>
            <person name="Pangilinan J."/>
            <person name="Riley R."/>
            <person name="Labutti K."/>
            <person name="Andreopoulos B."/>
            <person name="Lipzen A."/>
            <person name="Chen C."/>
            <person name="Yanf M."/>
            <person name="Daum C."/>
            <person name="Ng V."/>
            <person name="Clum A."/>
            <person name="Ohm R."/>
            <person name="Martin F."/>
            <person name="Silar P."/>
            <person name="Natvig D."/>
            <person name="Lalanne C."/>
            <person name="Gautier V."/>
            <person name="Ament-Velasquez S.L."/>
            <person name="Kruys A."/>
            <person name="Hutchinson M.I."/>
            <person name="Powell A.J."/>
            <person name="Barry K."/>
            <person name="Miller A.N."/>
            <person name="Grigoriev I.V."/>
            <person name="Debuchy R."/>
            <person name="Gladieux P."/>
            <person name="Thoren M.H."/>
            <person name="Johannesson H."/>
        </authorList>
    </citation>
    <scope>NUCLEOTIDE SEQUENCE</scope>
    <source>
        <strain evidence="2">CBS 731.68</strain>
    </source>
</reference>
<evidence type="ECO:0000313" key="3">
    <source>
        <dbReference type="Proteomes" id="UP001302602"/>
    </source>
</evidence>
<dbReference type="EMBL" id="MU853224">
    <property type="protein sequence ID" value="KAK4126679.1"/>
    <property type="molecule type" value="Genomic_DNA"/>
</dbReference>
<evidence type="ECO:0000256" key="1">
    <source>
        <dbReference type="SAM" id="Phobius"/>
    </source>
</evidence>
<keyword evidence="1" id="KW-0812">Transmembrane</keyword>
<dbReference type="AlphaFoldDB" id="A0AAN6U5J3"/>
<keyword evidence="1" id="KW-1133">Transmembrane helix</keyword>
<accession>A0AAN6U5J3</accession>
<evidence type="ECO:0000313" key="2">
    <source>
        <dbReference type="EMBL" id="KAK4126679.1"/>
    </source>
</evidence>
<comment type="caution">
    <text evidence="2">The sequence shown here is derived from an EMBL/GenBank/DDBJ whole genome shotgun (WGS) entry which is preliminary data.</text>
</comment>
<keyword evidence="3" id="KW-1185">Reference proteome</keyword>
<feature type="transmembrane region" description="Helical" evidence="1">
    <location>
        <begin position="84"/>
        <end position="107"/>
    </location>
</feature>
<sequence>MRDCMLHDIPGPVSFLPALLLPPYIRLLLSLVVISRNDTPATICRANALCRFMIVAVHQVMLVGPNQLVAANRWFDWYMSLASLPLLSILHAVSLVVRTFYLSAWGLDQAVIRLRFRLSVPHMSSRGEGRASSSAPQAAA</sequence>
<dbReference type="Proteomes" id="UP001302602">
    <property type="component" value="Unassembled WGS sequence"/>
</dbReference>